<dbReference type="GeneID" id="15805778"/>
<reference evidence="2 3" key="1">
    <citation type="journal article" date="2012" name="BMC Genomics">
        <title>Comparative genomic analysis and phylogenetic position of Theileria equi.</title>
        <authorList>
            <person name="Kappmeyer L.S."/>
            <person name="Thiagarajan M."/>
            <person name="Herndon D.R."/>
            <person name="Ramsay J.D."/>
            <person name="Caler E."/>
            <person name="Djikeng A."/>
            <person name="Gillespie J.J."/>
            <person name="Lau A.O."/>
            <person name="Roalson E.H."/>
            <person name="Silva J.C."/>
            <person name="Silva M.G."/>
            <person name="Suarez C.E."/>
            <person name="Ueti M.W."/>
            <person name="Nene V.M."/>
            <person name="Mealey R.H."/>
            <person name="Knowles D.P."/>
            <person name="Brayton K.A."/>
        </authorList>
    </citation>
    <scope>NUCLEOTIDE SEQUENCE [LARGE SCALE GENOMIC DNA]</scope>
    <source>
        <strain evidence="2 3">WA</strain>
    </source>
</reference>
<dbReference type="Proteomes" id="UP000031512">
    <property type="component" value="Chromosome 3"/>
</dbReference>
<dbReference type="KEGG" id="beq:BEWA_002740"/>
<evidence type="ECO:0000313" key="3">
    <source>
        <dbReference type="Proteomes" id="UP000031512"/>
    </source>
</evidence>
<gene>
    <name evidence="2" type="ORF">BEWA_002740</name>
</gene>
<keyword evidence="1" id="KW-0472">Membrane</keyword>
<evidence type="ECO:0000313" key="2">
    <source>
        <dbReference type="EMBL" id="AFZ80867.1"/>
    </source>
</evidence>
<dbReference type="AlphaFoldDB" id="L0AZ52"/>
<keyword evidence="1" id="KW-0812">Transmembrane</keyword>
<dbReference type="VEuPathDB" id="PiroplasmaDB:BEWA_002740"/>
<protein>
    <submittedName>
        <fullName evidence="2">Uncharacterized protein</fullName>
    </submittedName>
</protein>
<feature type="transmembrane region" description="Helical" evidence="1">
    <location>
        <begin position="142"/>
        <end position="162"/>
    </location>
</feature>
<name>L0AZ52_THEEQ</name>
<sequence>MDEICVKIERRGGKVRSTHSLRVSALHTVPHILLSFLANKMTFTALPTMDSEAPLLNDFASYDYGKEASDGKLLKSLTFLAGCSLCLVSALNVLNIFSVLSPSLYLLNFIQGILGFTVIILEGDQYSFLEPYGNMIDTYLKILNLNIGKAIFFYFIALQSFTLTSLSVLYLPEALAWAGIATVLLVGSTKKF</sequence>
<proteinExistence type="predicted"/>
<organism evidence="2 3">
    <name type="scientific">Theileria equi strain WA</name>
    <dbReference type="NCBI Taxonomy" id="1537102"/>
    <lineage>
        <taxon>Eukaryota</taxon>
        <taxon>Sar</taxon>
        <taxon>Alveolata</taxon>
        <taxon>Apicomplexa</taxon>
        <taxon>Aconoidasida</taxon>
        <taxon>Piroplasmida</taxon>
        <taxon>Theileriidae</taxon>
        <taxon>Theileria</taxon>
    </lineage>
</organism>
<dbReference type="RefSeq" id="XP_004830533.1">
    <property type="nucleotide sequence ID" value="XM_004830476.1"/>
</dbReference>
<dbReference type="EMBL" id="CP001670">
    <property type="protein sequence ID" value="AFZ80867.1"/>
    <property type="molecule type" value="Genomic_DNA"/>
</dbReference>
<feature type="transmembrane region" description="Helical" evidence="1">
    <location>
        <begin position="168"/>
        <end position="187"/>
    </location>
</feature>
<keyword evidence="1" id="KW-1133">Transmembrane helix</keyword>
<evidence type="ECO:0000256" key="1">
    <source>
        <dbReference type="SAM" id="Phobius"/>
    </source>
</evidence>
<keyword evidence="3" id="KW-1185">Reference proteome</keyword>
<dbReference type="eggNOG" id="ENOG502SEN8">
    <property type="taxonomic scope" value="Eukaryota"/>
</dbReference>
<feature type="transmembrane region" description="Helical" evidence="1">
    <location>
        <begin position="103"/>
        <end position="121"/>
    </location>
</feature>
<dbReference type="OrthoDB" id="423534at2759"/>
<accession>L0AZ52</accession>
<feature type="transmembrane region" description="Helical" evidence="1">
    <location>
        <begin position="77"/>
        <end position="97"/>
    </location>
</feature>